<accession>A0A561SZU8</accession>
<keyword evidence="3" id="KW-1185">Reference proteome</keyword>
<dbReference type="Pfam" id="PF02627">
    <property type="entry name" value="CMD"/>
    <property type="match status" value="1"/>
</dbReference>
<dbReference type="Proteomes" id="UP000321261">
    <property type="component" value="Unassembled WGS sequence"/>
</dbReference>
<evidence type="ECO:0000313" key="2">
    <source>
        <dbReference type="EMBL" id="TWF80383.1"/>
    </source>
</evidence>
<dbReference type="OrthoDB" id="9802489at2"/>
<evidence type="ECO:0000259" key="1">
    <source>
        <dbReference type="Pfam" id="PF02627"/>
    </source>
</evidence>
<comment type="caution">
    <text evidence="2">The sequence shown here is derived from an EMBL/GenBank/DDBJ whole genome shotgun (WGS) entry which is preliminary data.</text>
</comment>
<reference evidence="2 3" key="1">
    <citation type="submission" date="2019-06" db="EMBL/GenBank/DDBJ databases">
        <title>Sequencing the genomes of 1000 actinobacteria strains.</title>
        <authorList>
            <person name="Klenk H.-P."/>
        </authorList>
    </citation>
    <scope>NUCLEOTIDE SEQUENCE [LARGE SCALE GENOMIC DNA]</scope>
    <source>
        <strain evidence="2 3">DSM 45671</strain>
    </source>
</reference>
<name>A0A561SZU8_9PSEU</name>
<evidence type="ECO:0000313" key="3">
    <source>
        <dbReference type="Proteomes" id="UP000321261"/>
    </source>
</evidence>
<dbReference type="Gene3D" id="1.20.1290.10">
    <property type="entry name" value="AhpD-like"/>
    <property type="match status" value="1"/>
</dbReference>
<dbReference type="AlphaFoldDB" id="A0A561SZU8"/>
<feature type="domain" description="Carboxymuconolactone decarboxylase-like" evidence="1">
    <location>
        <begin position="36"/>
        <end position="118"/>
    </location>
</feature>
<dbReference type="PANTHER" id="PTHR33570:SF2">
    <property type="entry name" value="CARBOXYMUCONOLACTONE DECARBOXYLASE-LIKE DOMAIN-CONTAINING PROTEIN"/>
    <property type="match status" value="1"/>
</dbReference>
<dbReference type="PANTHER" id="PTHR33570">
    <property type="entry name" value="4-CARBOXYMUCONOLACTONE DECARBOXYLASE FAMILY PROTEIN"/>
    <property type="match status" value="1"/>
</dbReference>
<dbReference type="InterPro" id="IPR029032">
    <property type="entry name" value="AhpD-like"/>
</dbReference>
<organism evidence="2 3">
    <name type="scientific">Pseudonocardia hierapolitana</name>
    <dbReference type="NCBI Taxonomy" id="1128676"/>
    <lineage>
        <taxon>Bacteria</taxon>
        <taxon>Bacillati</taxon>
        <taxon>Actinomycetota</taxon>
        <taxon>Actinomycetes</taxon>
        <taxon>Pseudonocardiales</taxon>
        <taxon>Pseudonocardiaceae</taxon>
        <taxon>Pseudonocardia</taxon>
    </lineage>
</organism>
<sequence>MIHDELYDLGLELRRDMFGPAGADEQVGSTDEWDDKLQDLVTRHIFGDIWQRPGLDRRTRSLVTLAMLVATNRSHEVGIHLRGALSNGVTPEELRELMLHASVYCGIPAAVDGLRAARAAVEERTTVGGQA</sequence>
<dbReference type="GO" id="GO:0051920">
    <property type="term" value="F:peroxiredoxin activity"/>
    <property type="evidence" value="ECO:0007669"/>
    <property type="project" value="InterPro"/>
</dbReference>
<gene>
    <name evidence="2" type="ORF">FHX44_116326</name>
</gene>
<dbReference type="RefSeq" id="WP_147259066.1">
    <property type="nucleotide sequence ID" value="NZ_VIWU01000001.1"/>
</dbReference>
<dbReference type="InterPro" id="IPR052512">
    <property type="entry name" value="4CMD/NDH-1_regulator"/>
</dbReference>
<dbReference type="EMBL" id="VIWU01000001">
    <property type="protein sequence ID" value="TWF80383.1"/>
    <property type="molecule type" value="Genomic_DNA"/>
</dbReference>
<protein>
    <submittedName>
        <fullName evidence="2">4-carboxymuconolactone decarboxylase</fullName>
    </submittedName>
</protein>
<dbReference type="InterPro" id="IPR003779">
    <property type="entry name" value="CMD-like"/>
</dbReference>
<dbReference type="SUPFAM" id="SSF69118">
    <property type="entry name" value="AhpD-like"/>
    <property type="match status" value="1"/>
</dbReference>
<proteinExistence type="predicted"/>